<dbReference type="InterPro" id="IPR036322">
    <property type="entry name" value="WD40_repeat_dom_sf"/>
</dbReference>
<organism evidence="9 10">
    <name type="scientific">Priapulus caudatus</name>
    <name type="common">Priapulid worm</name>
    <dbReference type="NCBI Taxonomy" id="37621"/>
    <lineage>
        <taxon>Eukaryota</taxon>
        <taxon>Metazoa</taxon>
        <taxon>Ecdysozoa</taxon>
        <taxon>Scalidophora</taxon>
        <taxon>Priapulida</taxon>
        <taxon>Priapulimorpha</taxon>
        <taxon>Priapulimorphida</taxon>
        <taxon>Priapulidae</taxon>
        <taxon>Priapulus</taxon>
    </lineage>
</organism>
<keyword evidence="5" id="KW-0539">Nucleus</keyword>
<dbReference type="PROSITE" id="PS50294">
    <property type="entry name" value="WD_REPEATS_REGION"/>
    <property type="match status" value="1"/>
</dbReference>
<dbReference type="PANTHER" id="PTHR18359:SF0">
    <property type="entry name" value="U3 SMALL NUCLEOLAR RNA-ASSOCIATED PROTEIN 18 HOMOLOG"/>
    <property type="match status" value="1"/>
</dbReference>
<dbReference type="RefSeq" id="XP_014675635.1">
    <property type="nucleotide sequence ID" value="XM_014820149.1"/>
</dbReference>
<keyword evidence="9" id="KW-1185">Reference proteome</keyword>
<dbReference type="Pfam" id="PF00400">
    <property type="entry name" value="WD40"/>
    <property type="match status" value="2"/>
</dbReference>
<keyword evidence="2" id="KW-0698">rRNA processing</keyword>
<accession>A0ABM1ETW4</accession>
<evidence type="ECO:0000256" key="8">
    <source>
        <dbReference type="SAM" id="MobiDB-lite"/>
    </source>
</evidence>
<feature type="repeat" description="WD" evidence="7">
    <location>
        <begin position="326"/>
        <end position="367"/>
    </location>
</feature>
<gene>
    <name evidence="10" type="primary">LOC106815653</name>
</gene>
<feature type="region of interest" description="Disordered" evidence="8">
    <location>
        <begin position="1"/>
        <end position="44"/>
    </location>
</feature>
<protein>
    <submittedName>
        <fullName evidence="10">U3 small nucleolar RNA-associated protein 18 homolog</fullName>
    </submittedName>
</protein>
<evidence type="ECO:0000256" key="3">
    <source>
        <dbReference type="ARBA" id="ARBA00022574"/>
    </source>
</evidence>
<feature type="compositionally biased region" description="Basic and acidic residues" evidence="8">
    <location>
        <begin position="1"/>
        <end position="11"/>
    </location>
</feature>
<name>A0ABM1ETW4_PRICU</name>
<dbReference type="Gene3D" id="2.130.10.10">
    <property type="entry name" value="YVTN repeat-like/Quinoprotein amine dehydrogenase"/>
    <property type="match status" value="1"/>
</dbReference>
<dbReference type="PANTHER" id="PTHR18359">
    <property type="entry name" value="WD-REPEAT PROTEIN-RELATED"/>
    <property type="match status" value="1"/>
</dbReference>
<evidence type="ECO:0000313" key="10">
    <source>
        <dbReference type="RefSeq" id="XP_014675635.1"/>
    </source>
</evidence>
<dbReference type="PROSITE" id="PS50082">
    <property type="entry name" value="WD_REPEATS_2"/>
    <property type="match status" value="1"/>
</dbReference>
<sequence length="504" mass="56536">MLRNGIKRDSKTTSLNVAYDGRSKRKKTPKKGPLPAVEAKSTGKDRAEEILEQLVFGADEDLIDNLLQKDDSAVESDEDRHGRHGVVGDAVSRKPAWEDEDDVIQSVKLSGDKTREELQRGNEEVLSGDQYLSRIQSKFEKVSGNPNWARLDQVKENDEDSEDELLHHTGSYVTMSDSLPNGVIQMAKCRNVNYEDRTASGKLRSVEFHPSAQVVLTAGVDQRARLFQVDGKYNPKIESIYFEKFPIHTAHFSRNGEEIIVSSKFGHFYYYNMIAGKIIKVPWNKATEQAELKRFELSPDGSTIVFYGNYGRMHILSAKTKELISTLKMNGSVDAISFSSDGRQMFSHGDDGQVYMWDMGSRSCTHKFYDEGCIKGTSVACSPNGQYIACGSSSGVVNVYDAVTCVTSHSPAPLKVVLNMTTPVTDLRFNCTSEILAMLSREKEQAVKLVHFPSMSVFSNFPGVREKDMRIPLCQDFSLNSGYYTIGDHKGHAFLYRLKHYSNY</sequence>
<keyword evidence="3 7" id="KW-0853">WD repeat</keyword>
<dbReference type="GeneID" id="106815653"/>
<evidence type="ECO:0000256" key="2">
    <source>
        <dbReference type="ARBA" id="ARBA00022552"/>
    </source>
</evidence>
<evidence type="ECO:0000256" key="7">
    <source>
        <dbReference type="PROSITE-ProRule" id="PRU00221"/>
    </source>
</evidence>
<evidence type="ECO:0000313" key="9">
    <source>
        <dbReference type="Proteomes" id="UP000695022"/>
    </source>
</evidence>
<evidence type="ECO:0000256" key="6">
    <source>
        <dbReference type="ARBA" id="ARBA00025767"/>
    </source>
</evidence>
<proteinExistence type="inferred from homology"/>
<dbReference type="Proteomes" id="UP000695022">
    <property type="component" value="Unplaced"/>
</dbReference>
<comment type="subcellular location">
    <subcellularLocation>
        <location evidence="1">Nucleus</location>
        <location evidence="1">Nucleolus</location>
    </subcellularLocation>
</comment>
<keyword evidence="4" id="KW-0677">Repeat</keyword>
<comment type="similarity">
    <text evidence="6">Belongs to the WD repeat UTP18 family.</text>
</comment>
<evidence type="ECO:0000256" key="4">
    <source>
        <dbReference type="ARBA" id="ARBA00022737"/>
    </source>
</evidence>
<evidence type="ECO:0000256" key="5">
    <source>
        <dbReference type="ARBA" id="ARBA00023242"/>
    </source>
</evidence>
<dbReference type="InterPro" id="IPR045161">
    <property type="entry name" value="Utp18"/>
</dbReference>
<dbReference type="SUPFAM" id="SSF50978">
    <property type="entry name" value="WD40 repeat-like"/>
    <property type="match status" value="1"/>
</dbReference>
<dbReference type="InterPro" id="IPR001680">
    <property type="entry name" value="WD40_rpt"/>
</dbReference>
<dbReference type="SMART" id="SM00320">
    <property type="entry name" value="WD40"/>
    <property type="match status" value="3"/>
</dbReference>
<dbReference type="InterPro" id="IPR015943">
    <property type="entry name" value="WD40/YVTN_repeat-like_dom_sf"/>
</dbReference>
<evidence type="ECO:0000256" key="1">
    <source>
        <dbReference type="ARBA" id="ARBA00004604"/>
    </source>
</evidence>
<reference evidence="10" key="1">
    <citation type="submission" date="2025-08" db="UniProtKB">
        <authorList>
            <consortium name="RefSeq"/>
        </authorList>
    </citation>
    <scope>IDENTIFICATION</scope>
</reference>